<dbReference type="EMBL" id="JABWGV010000002">
    <property type="protein sequence ID" value="NVD44486.1"/>
    <property type="molecule type" value="Genomic_DNA"/>
</dbReference>
<comment type="caution">
    <text evidence="2">The sequence shown here is derived from an EMBL/GenBank/DDBJ whole genome shotgun (WGS) entry which is preliminary data.</text>
</comment>
<gene>
    <name evidence="2" type="ORF">HUV48_05575</name>
</gene>
<protein>
    <submittedName>
        <fullName evidence="2">Diacylglycerol kinase</fullName>
    </submittedName>
</protein>
<keyword evidence="2" id="KW-0808">Transferase</keyword>
<accession>A0A850H1C3</accession>
<dbReference type="RefSeq" id="WP_176266816.1">
    <property type="nucleotide sequence ID" value="NZ_JABWGV010000002.1"/>
</dbReference>
<dbReference type="InterPro" id="IPR016064">
    <property type="entry name" value="NAD/diacylglycerol_kinase_sf"/>
</dbReference>
<dbReference type="Gene3D" id="3.40.50.10330">
    <property type="entry name" value="Probable inorganic polyphosphate/atp-NAD kinase, domain 1"/>
    <property type="match status" value="1"/>
</dbReference>
<dbReference type="InterPro" id="IPR017438">
    <property type="entry name" value="ATP-NAD_kinase_N"/>
</dbReference>
<proteinExistence type="predicted"/>
<keyword evidence="2" id="KW-0418">Kinase</keyword>
<dbReference type="AlphaFoldDB" id="A0A850H1C3"/>
<sequence length="286" mass="30952">MGDDEMTSQRRWLVVNETSGSHQEELIAELCEILGRQAASDVRIIDVKKDGVPSRAELEREGVDALIVHGGDGSLNYTVRELEGWGGALLPLPGGTANLLCHRLFEECDSTDIARRFVNGEFERRRIECVRGETVVALSEILAGPGAKWADVREELRESALIEAATDAAEAISESWSGPKVALRNPPLGKEEGYAGVRLSPVGEAIKIQGYSAGTVGDFLGQGIAILKHDFREGPHDDLGSVKSVTCVGEDGAPIPLMVDGERFDGRSEERFSLAPLDLDLFCPRT</sequence>
<dbReference type="InterPro" id="IPR001206">
    <property type="entry name" value="Diacylglycerol_kinase_cat_dom"/>
</dbReference>
<name>A0A850H1C3_9SPHN</name>
<dbReference type="Pfam" id="PF00781">
    <property type="entry name" value="DAGK_cat"/>
    <property type="match status" value="1"/>
</dbReference>
<evidence type="ECO:0000313" key="2">
    <source>
        <dbReference type="EMBL" id="NVD44486.1"/>
    </source>
</evidence>
<reference evidence="2 3" key="1">
    <citation type="submission" date="2020-06" db="EMBL/GenBank/DDBJ databases">
        <title>Altererythrobacter sp. HHU K3-1.</title>
        <authorList>
            <person name="Zhang D."/>
            <person name="Xue H."/>
        </authorList>
    </citation>
    <scope>NUCLEOTIDE SEQUENCE [LARGE SCALE GENOMIC DNA]</scope>
    <source>
        <strain evidence="2 3">HHU K3-1</strain>
    </source>
</reference>
<dbReference type="SUPFAM" id="SSF111331">
    <property type="entry name" value="NAD kinase/diacylglycerol kinase-like"/>
    <property type="match status" value="1"/>
</dbReference>
<organism evidence="2 3">
    <name type="scientific">Qipengyuania atrilutea</name>
    <dbReference type="NCBI Taxonomy" id="2744473"/>
    <lineage>
        <taxon>Bacteria</taxon>
        <taxon>Pseudomonadati</taxon>
        <taxon>Pseudomonadota</taxon>
        <taxon>Alphaproteobacteria</taxon>
        <taxon>Sphingomonadales</taxon>
        <taxon>Erythrobacteraceae</taxon>
        <taxon>Qipengyuania</taxon>
    </lineage>
</organism>
<dbReference type="Proteomes" id="UP000561438">
    <property type="component" value="Unassembled WGS sequence"/>
</dbReference>
<dbReference type="GO" id="GO:0016301">
    <property type="term" value="F:kinase activity"/>
    <property type="evidence" value="ECO:0007669"/>
    <property type="project" value="UniProtKB-KW"/>
</dbReference>
<keyword evidence="3" id="KW-1185">Reference proteome</keyword>
<evidence type="ECO:0000259" key="1">
    <source>
        <dbReference type="Pfam" id="PF00781"/>
    </source>
</evidence>
<feature type="domain" description="DAGKc" evidence="1">
    <location>
        <begin position="12"/>
        <end position="121"/>
    </location>
</feature>
<evidence type="ECO:0000313" key="3">
    <source>
        <dbReference type="Proteomes" id="UP000561438"/>
    </source>
</evidence>